<dbReference type="EMBL" id="ML120352">
    <property type="protein sequence ID" value="RPB05644.1"/>
    <property type="molecule type" value="Genomic_DNA"/>
</dbReference>
<dbReference type="Proteomes" id="UP000276215">
    <property type="component" value="Unassembled WGS sequence"/>
</dbReference>
<evidence type="ECO:0000313" key="1">
    <source>
        <dbReference type="EMBL" id="RPB05644.1"/>
    </source>
</evidence>
<protein>
    <submittedName>
        <fullName evidence="1">Uncharacterized protein</fullName>
    </submittedName>
</protein>
<reference evidence="1 2" key="1">
    <citation type="journal article" date="2018" name="Nat. Ecol. Evol.">
        <title>Pezizomycetes genomes reveal the molecular basis of ectomycorrhizal truffle lifestyle.</title>
        <authorList>
            <person name="Murat C."/>
            <person name="Payen T."/>
            <person name="Noel B."/>
            <person name="Kuo A."/>
            <person name="Morin E."/>
            <person name="Chen J."/>
            <person name="Kohler A."/>
            <person name="Krizsan K."/>
            <person name="Balestrini R."/>
            <person name="Da Silva C."/>
            <person name="Montanini B."/>
            <person name="Hainaut M."/>
            <person name="Levati E."/>
            <person name="Barry K.W."/>
            <person name="Belfiori B."/>
            <person name="Cichocki N."/>
            <person name="Clum A."/>
            <person name="Dockter R.B."/>
            <person name="Fauchery L."/>
            <person name="Guy J."/>
            <person name="Iotti M."/>
            <person name="Le Tacon F."/>
            <person name="Lindquist E.A."/>
            <person name="Lipzen A."/>
            <person name="Malagnac F."/>
            <person name="Mello A."/>
            <person name="Molinier V."/>
            <person name="Miyauchi S."/>
            <person name="Poulain J."/>
            <person name="Riccioni C."/>
            <person name="Rubini A."/>
            <person name="Sitrit Y."/>
            <person name="Splivallo R."/>
            <person name="Traeger S."/>
            <person name="Wang M."/>
            <person name="Zifcakova L."/>
            <person name="Wipf D."/>
            <person name="Zambonelli A."/>
            <person name="Paolocci F."/>
            <person name="Nowrousian M."/>
            <person name="Ottonello S."/>
            <person name="Baldrian P."/>
            <person name="Spatafora J.W."/>
            <person name="Henrissat B."/>
            <person name="Nagy L.G."/>
            <person name="Aury J.M."/>
            <person name="Wincker P."/>
            <person name="Grigoriev I.V."/>
            <person name="Bonfante P."/>
            <person name="Martin F.M."/>
        </authorList>
    </citation>
    <scope>NUCLEOTIDE SEQUENCE [LARGE SCALE GENOMIC DNA]</scope>
    <source>
        <strain evidence="1 2">120613-1</strain>
    </source>
</reference>
<evidence type="ECO:0000313" key="2">
    <source>
        <dbReference type="Proteomes" id="UP000276215"/>
    </source>
</evidence>
<gene>
    <name evidence="1" type="ORF">L873DRAFT_525648</name>
</gene>
<name>A0A3N4K514_9PEZI</name>
<proteinExistence type="predicted"/>
<accession>A0A3N4K514</accession>
<organism evidence="1 2">
    <name type="scientific">Choiromyces venosus 120613-1</name>
    <dbReference type="NCBI Taxonomy" id="1336337"/>
    <lineage>
        <taxon>Eukaryota</taxon>
        <taxon>Fungi</taxon>
        <taxon>Dikarya</taxon>
        <taxon>Ascomycota</taxon>
        <taxon>Pezizomycotina</taxon>
        <taxon>Pezizomycetes</taxon>
        <taxon>Pezizales</taxon>
        <taxon>Tuberaceae</taxon>
        <taxon>Choiromyces</taxon>
    </lineage>
</organism>
<dbReference type="AlphaFoldDB" id="A0A3N4K514"/>
<sequence>MPSGTKASWASCCSGFKWGFLAGLQWWILFSSNTLKLLLGTGGERITSYCKITIWHSTVCTIRKRARFSIAQRSEFSLSRECLFDSRIMFEHVLCKTPVSFEISRIIIFHGPGSVA</sequence>
<keyword evidence="2" id="KW-1185">Reference proteome</keyword>